<evidence type="ECO:0000313" key="9">
    <source>
        <dbReference type="EMBL" id="TCJ29896.1"/>
    </source>
</evidence>
<keyword evidence="5 6" id="KW-0472">Membrane</keyword>
<keyword evidence="7" id="KW-0732">Signal</keyword>
<feature type="signal peptide" evidence="7">
    <location>
        <begin position="1"/>
        <end position="19"/>
    </location>
</feature>
<dbReference type="PANTHER" id="PTHR35007:SF3">
    <property type="entry name" value="POSSIBLE CONSERVED ALANINE RICH MEMBRANE PROTEIN"/>
    <property type="match status" value="1"/>
</dbReference>
<dbReference type="EMBL" id="SJZJ01000007">
    <property type="protein sequence ID" value="TCJ29896.1"/>
    <property type="molecule type" value="Genomic_DNA"/>
</dbReference>
<sequence length="245" mass="24889">MTGWSLVALISAVCAGALAGPTSSARRLARLEQDPAALGGHARDEGVLRRGRPVLALLAGAAGVTLVHGVVGLALAVIAPVVVWVVCTRAEPPGVRREREAVRRGLPHVTRLLAVVLAGGQSVPTALGVVADALPGPASAPLARARSSLAVGVPTEAVWADLAATPGLEPLGRALQRASESGARVAEVVARLATRLSDEERAAVEDRARTVGIRAAVPLGLCLLPAFLLLGIVPVVAGALDALQW</sequence>
<evidence type="ECO:0000256" key="1">
    <source>
        <dbReference type="ARBA" id="ARBA00004651"/>
    </source>
</evidence>
<dbReference type="Pfam" id="PF00482">
    <property type="entry name" value="T2SSF"/>
    <property type="match status" value="1"/>
</dbReference>
<dbReference type="AlphaFoldDB" id="A0A4R1CID6"/>
<evidence type="ECO:0000256" key="2">
    <source>
        <dbReference type="ARBA" id="ARBA00022475"/>
    </source>
</evidence>
<dbReference type="InterPro" id="IPR018076">
    <property type="entry name" value="T2SS_GspF_dom"/>
</dbReference>
<comment type="subcellular location">
    <subcellularLocation>
        <location evidence="1">Cell membrane</location>
        <topology evidence="1">Multi-pass membrane protein</topology>
    </subcellularLocation>
</comment>
<comment type="caution">
    <text evidence="9">The sequence shown here is derived from an EMBL/GenBank/DDBJ whole genome shotgun (WGS) entry which is preliminary data.</text>
</comment>
<evidence type="ECO:0000256" key="5">
    <source>
        <dbReference type="ARBA" id="ARBA00023136"/>
    </source>
</evidence>
<reference evidence="9 10" key="1">
    <citation type="submission" date="2019-03" db="EMBL/GenBank/DDBJ databases">
        <authorList>
            <person name="Kim M.K.M."/>
        </authorList>
    </citation>
    <scope>NUCLEOTIDE SEQUENCE [LARGE SCALE GENOMIC DNA]</scope>
    <source>
        <strain evidence="9 10">18JY15-6</strain>
    </source>
</reference>
<keyword evidence="3 6" id="KW-0812">Transmembrane</keyword>
<proteinExistence type="predicted"/>
<keyword evidence="4 6" id="KW-1133">Transmembrane helix</keyword>
<evidence type="ECO:0000256" key="4">
    <source>
        <dbReference type="ARBA" id="ARBA00022989"/>
    </source>
</evidence>
<gene>
    <name evidence="9" type="ORF">EPD65_06250</name>
</gene>
<keyword evidence="10" id="KW-1185">Reference proteome</keyword>
<evidence type="ECO:0000259" key="8">
    <source>
        <dbReference type="Pfam" id="PF00482"/>
    </source>
</evidence>
<dbReference type="RefSeq" id="WP_131582299.1">
    <property type="nucleotide sequence ID" value="NZ_SJZJ01000007.1"/>
</dbReference>
<feature type="chain" id="PRO_5039156997" evidence="7">
    <location>
        <begin position="20"/>
        <end position="245"/>
    </location>
</feature>
<evidence type="ECO:0000256" key="6">
    <source>
        <dbReference type="SAM" id="Phobius"/>
    </source>
</evidence>
<evidence type="ECO:0000313" key="10">
    <source>
        <dbReference type="Proteomes" id="UP000295453"/>
    </source>
</evidence>
<dbReference type="GO" id="GO:0005886">
    <property type="term" value="C:plasma membrane"/>
    <property type="evidence" value="ECO:0007669"/>
    <property type="project" value="UniProtKB-SubCell"/>
</dbReference>
<accession>A0A4R1CID6</accession>
<feature type="transmembrane region" description="Helical" evidence="6">
    <location>
        <begin position="216"/>
        <end position="240"/>
    </location>
</feature>
<protein>
    <submittedName>
        <fullName evidence="9">Type II secretion system protein</fullName>
    </submittedName>
</protein>
<dbReference type="Proteomes" id="UP000295453">
    <property type="component" value="Unassembled WGS sequence"/>
</dbReference>
<name>A0A4R1CID6_9ACTN</name>
<organism evidence="9 10">
    <name type="scientific">Nocardioides jejuensis</name>
    <dbReference type="NCBI Taxonomy" id="2502782"/>
    <lineage>
        <taxon>Bacteria</taxon>
        <taxon>Bacillati</taxon>
        <taxon>Actinomycetota</taxon>
        <taxon>Actinomycetes</taxon>
        <taxon>Propionibacteriales</taxon>
        <taxon>Nocardioidaceae</taxon>
        <taxon>Nocardioides</taxon>
    </lineage>
</organism>
<feature type="domain" description="Type II secretion system protein GspF" evidence="8">
    <location>
        <begin position="110"/>
        <end position="230"/>
    </location>
</feature>
<evidence type="ECO:0000256" key="3">
    <source>
        <dbReference type="ARBA" id="ARBA00022692"/>
    </source>
</evidence>
<keyword evidence="2" id="KW-1003">Cell membrane</keyword>
<dbReference type="PANTHER" id="PTHR35007">
    <property type="entry name" value="INTEGRAL MEMBRANE PROTEIN-RELATED"/>
    <property type="match status" value="1"/>
</dbReference>
<feature type="transmembrane region" description="Helical" evidence="6">
    <location>
        <begin position="54"/>
        <end position="87"/>
    </location>
</feature>
<evidence type="ECO:0000256" key="7">
    <source>
        <dbReference type="SAM" id="SignalP"/>
    </source>
</evidence>
<dbReference type="OrthoDB" id="3267562at2"/>